<name>A0A238ZGE5_9BACT</name>
<evidence type="ECO:0000313" key="3">
    <source>
        <dbReference type="Proteomes" id="UP000198324"/>
    </source>
</evidence>
<feature type="transmembrane region" description="Helical" evidence="1">
    <location>
        <begin position="107"/>
        <end position="125"/>
    </location>
</feature>
<dbReference type="Proteomes" id="UP000198324">
    <property type="component" value="Unassembled WGS sequence"/>
</dbReference>
<feature type="transmembrane region" description="Helical" evidence="1">
    <location>
        <begin position="72"/>
        <end position="95"/>
    </location>
</feature>
<keyword evidence="3" id="KW-1185">Reference proteome</keyword>
<keyword evidence="1" id="KW-1133">Transmembrane helix</keyword>
<feature type="transmembrane region" description="Helical" evidence="1">
    <location>
        <begin position="249"/>
        <end position="268"/>
    </location>
</feature>
<feature type="transmembrane region" description="Helical" evidence="1">
    <location>
        <begin position="315"/>
        <end position="339"/>
    </location>
</feature>
<keyword evidence="1" id="KW-0472">Membrane</keyword>
<feature type="transmembrane region" description="Helical" evidence="1">
    <location>
        <begin position="145"/>
        <end position="166"/>
    </location>
</feature>
<dbReference type="RefSeq" id="WP_143337326.1">
    <property type="nucleotide sequence ID" value="NZ_FZOC01000002.1"/>
</dbReference>
<dbReference type="AlphaFoldDB" id="A0A238ZGE5"/>
<evidence type="ECO:0000313" key="2">
    <source>
        <dbReference type="EMBL" id="SNR82350.1"/>
    </source>
</evidence>
<organism evidence="2 3">
    <name type="scientific">Humidesulfovibrio mexicanus</name>
    <dbReference type="NCBI Taxonomy" id="147047"/>
    <lineage>
        <taxon>Bacteria</taxon>
        <taxon>Pseudomonadati</taxon>
        <taxon>Thermodesulfobacteriota</taxon>
        <taxon>Desulfovibrionia</taxon>
        <taxon>Desulfovibrionales</taxon>
        <taxon>Desulfovibrionaceae</taxon>
        <taxon>Humidesulfovibrio</taxon>
    </lineage>
</organism>
<feature type="transmembrane region" description="Helical" evidence="1">
    <location>
        <begin position="201"/>
        <end position="228"/>
    </location>
</feature>
<sequence length="340" mass="36770">MRQKILDWQKKEAPISPMSMSELFNIAGALAPPGFFLVFGLAALGAPMLALVCQTAGQLHTTQYIEAYSRRLLRMALTASLPPLLALLTVCGVAMVKAPWIMDWAHAAPLGPGLVAIAIPAYLALLMTQRRSARGRRHARQDNPLLQTFILSVLAFGILLLLLALADGVLDQAKAVLRIPLDQRPSAVPLVTPDLSALPPLFWTLLAALTCLSITCASTLSLEYLLLLRDREPFGREALAQMLRIAARATLRSALVSMAFLPMLWTGLPEPIAHTEQAAYSRGLMLLAGCCTLLICLCSGLVARSARPWAKSGPVHISAVLLWITVTALLCIAFLCFYAD</sequence>
<keyword evidence="1" id="KW-0812">Transmembrane</keyword>
<proteinExistence type="predicted"/>
<reference evidence="2 3" key="1">
    <citation type="submission" date="2017-06" db="EMBL/GenBank/DDBJ databases">
        <authorList>
            <person name="Kim H.J."/>
            <person name="Triplett B.A."/>
        </authorList>
    </citation>
    <scope>NUCLEOTIDE SEQUENCE [LARGE SCALE GENOMIC DNA]</scope>
    <source>
        <strain evidence="2 3">DSM 13116</strain>
    </source>
</reference>
<evidence type="ECO:0000256" key="1">
    <source>
        <dbReference type="SAM" id="Phobius"/>
    </source>
</evidence>
<feature type="transmembrane region" description="Helical" evidence="1">
    <location>
        <begin position="26"/>
        <end position="52"/>
    </location>
</feature>
<feature type="transmembrane region" description="Helical" evidence="1">
    <location>
        <begin position="280"/>
        <end position="303"/>
    </location>
</feature>
<gene>
    <name evidence="2" type="ORF">SAMN04488503_1518</name>
</gene>
<dbReference type="EMBL" id="FZOC01000002">
    <property type="protein sequence ID" value="SNR82350.1"/>
    <property type="molecule type" value="Genomic_DNA"/>
</dbReference>
<accession>A0A238ZGE5</accession>
<protein>
    <submittedName>
        <fullName evidence="2">Uncharacterized protein</fullName>
    </submittedName>
</protein>